<protein>
    <recommendedName>
        <fullName evidence="4">Secreted protein</fullName>
    </recommendedName>
</protein>
<organism evidence="3">
    <name type="scientific">Anopheles darlingi</name>
    <name type="common">Mosquito</name>
    <dbReference type="NCBI Taxonomy" id="43151"/>
    <lineage>
        <taxon>Eukaryota</taxon>
        <taxon>Metazoa</taxon>
        <taxon>Ecdysozoa</taxon>
        <taxon>Arthropoda</taxon>
        <taxon>Hexapoda</taxon>
        <taxon>Insecta</taxon>
        <taxon>Pterygota</taxon>
        <taxon>Neoptera</taxon>
        <taxon>Endopterygota</taxon>
        <taxon>Diptera</taxon>
        <taxon>Nematocera</taxon>
        <taxon>Culicoidea</taxon>
        <taxon>Culicidae</taxon>
        <taxon>Anophelinae</taxon>
        <taxon>Anopheles</taxon>
    </lineage>
</organism>
<feature type="transmembrane region" description="Helical" evidence="1">
    <location>
        <begin position="36"/>
        <end position="53"/>
    </location>
</feature>
<dbReference type="AlphaFoldDB" id="A0A2M4D9I4"/>
<evidence type="ECO:0008006" key="4">
    <source>
        <dbReference type="Google" id="ProtNLM"/>
    </source>
</evidence>
<feature type="chain" id="PRO_5014785791" description="Secreted protein" evidence="2">
    <location>
        <begin position="27"/>
        <end position="145"/>
    </location>
</feature>
<keyword evidence="1" id="KW-0472">Membrane</keyword>
<sequence>MIQVCCGRPGLLKMLLLLLRLLRLLGLTVDRMQGQRIVIIDNLLFILCVIFLFEPHALLMAGKIAHHTPETDVQVERLVALLADPIVRWLQNLKNVSKTNRRSLHPRFHEKPGKFLRIRQQPRRRILVRLFTGRPRHIRADVLWC</sequence>
<proteinExistence type="predicted"/>
<name>A0A2M4D9I4_ANODA</name>
<reference evidence="3" key="1">
    <citation type="submission" date="2018-01" db="EMBL/GenBank/DDBJ databases">
        <title>An insight into the sialome of Amazonian anophelines.</title>
        <authorList>
            <person name="Ribeiro J.M."/>
            <person name="Scarpassa V."/>
            <person name="Calvo E."/>
        </authorList>
    </citation>
    <scope>NUCLEOTIDE SEQUENCE</scope>
</reference>
<evidence type="ECO:0000313" key="3">
    <source>
        <dbReference type="EMBL" id="MBW74233.1"/>
    </source>
</evidence>
<keyword evidence="1" id="KW-0812">Transmembrane</keyword>
<evidence type="ECO:0000256" key="1">
    <source>
        <dbReference type="SAM" id="Phobius"/>
    </source>
</evidence>
<accession>A0A2M4D9I4</accession>
<keyword evidence="1" id="KW-1133">Transmembrane helix</keyword>
<keyword evidence="2" id="KW-0732">Signal</keyword>
<feature type="signal peptide" evidence="2">
    <location>
        <begin position="1"/>
        <end position="26"/>
    </location>
</feature>
<dbReference type="EMBL" id="GGFL01010055">
    <property type="protein sequence ID" value="MBW74233.1"/>
    <property type="molecule type" value="Transcribed_RNA"/>
</dbReference>
<evidence type="ECO:0000256" key="2">
    <source>
        <dbReference type="SAM" id="SignalP"/>
    </source>
</evidence>